<accession>A0A096CBX0</accession>
<gene>
    <name evidence="2" type="ORF">HMPREF9302_03720</name>
</gene>
<dbReference type="Pfam" id="PF07659">
    <property type="entry name" value="DUF1599"/>
    <property type="match status" value="1"/>
</dbReference>
<sequence>MEFAKLTKQMLETFKKKNADYGDSTTQTFKEFGLMSYAVRLNDKLNRVKSFCKKGVLEVKEEKIIDTLMDMSAYCLLAVMDIKNQKE</sequence>
<dbReference type="AlphaFoldDB" id="A0A096CBX0"/>
<feature type="domain" description="Nucleotide modification associated" evidence="1">
    <location>
        <begin position="17"/>
        <end position="81"/>
    </location>
</feature>
<organism evidence="2 3">
    <name type="scientific">Prevotella amnii DNF00058</name>
    <dbReference type="NCBI Taxonomy" id="1401066"/>
    <lineage>
        <taxon>Bacteria</taxon>
        <taxon>Pseudomonadati</taxon>
        <taxon>Bacteroidota</taxon>
        <taxon>Bacteroidia</taxon>
        <taxon>Bacteroidales</taxon>
        <taxon>Prevotellaceae</taxon>
        <taxon>Prevotella</taxon>
    </lineage>
</organism>
<name>A0A096CBX0_9BACT</name>
<evidence type="ECO:0000313" key="2">
    <source>
        <dbReference type="EMBL" id="KGF52397.1"/>
    </source>
</evidence>
<reference evidence="2 3" key="1">
    <citation type="submission" date="2014-07" db="EMBL/GenBank/DDBJ databases">
        <authorList>
            <person name="McCorrison J."/>
            <person name="Sanka R."/>
            <person name="Torralba M."/>
            <person name="Gillis M."/>
            <person name="Haft D.H."/>
            <person name="Methe B."/>
            <person name="Sutton G."/>
            <person name="Nelson K.E."/>
        </authorList>
    </citation>
    <scope>NUCLEOTIDE SEQUENCE [LARGE SCALE GENOMIC DNA]</scope>
    <source>
        <strain evidence="2 3">DNF00058</strain>
    </source>
</reference>
<dbReference type="Proteomes" id="UP000029614">
    <property type="component" value="Unassembled WGS sequence"/>
</dbReference>
<comment type="caution">
    <text evidence="2">The sequence shown here is derived from an EMBL/GenBank/DDBJ whole genome shotgun (WGS) entry which is preliminary data.</text>
</comment>
<proteinExistence type="predicted"/>
<dbReference type="InterPro" id="IPR011630">
    <property type="entry name" value="DUF1599"/>
</dbReference>
<dbReference type="EMBL" id="JRNU01000012">
    <property type="protein sequence ID" value="KGF52397.1"/>
    <property type="molecule type" value="Genomic_DNA"/>
</dbReference>
<protein>
    <recommendedName>
        <fullName evidence="1">Nucleotide modification associated domain-containing protein</fullName>
    </recommendedName>
</protein>
<evidence type="ECO:0000259" key="1">
    <source>
        <dbReference type="Pfam" id="PF07659"/>
    </source>
</evidence>
<evidence type="ECO:0000313" key="3">
    <source>
        <dbReference type="Proteomes" id="UP000029614"/>
    </source>
</evidence>
<keyword evidence="3" id="KW-1185">Reference proteome</keyword>